<keyword evidence="4" id="KW-1185">Reference proteome</keyword>
<keyword evidence="1" id="KW-0863">Zinc-finger</keyword>
<keyword evidence="1" id="KW-0479">Metal-binding</keyword>
<dbReference type="InterPro" id="IPR001878">
    <property type="entry name" value="Znf_CCHC"/>
</dbReference>
<reference evidence="3 4" key="1">
    <citation type="submission" date="2024-01" db="EMBL/GenBank/DDBJ databases">
        <title>A telomere-to-telomere, gap-free genome of sweet tea (Lithocarpus litseifolius).</title>
        <authorList>
            <person name="Zhou J."/>
        </authorList>
    </citation>
    <scope>NUCLEOTIDE SEQUENCE [LARGE SCALE GENOMIC DNA]</scope>
    <source>
        <strain evidence="3">Zhou-2022a</strain>
        <tissue evidence="3">Leaf</tissue>
    </source>
</reference>
<dbReference type="InterPro" id="IPR025836">
    <property type="entry name" value="Zn_knuckle_CX2CX4HX4C"/>
</dbReference>
<proteinExistence type="predicted"/>
<evidence type="ECO:0000313" key="3">
    <source>
        <dbReference type="EMBL" id="KAL0010223.1"/>
    </source>
</evidence>
<dbReference type="Pfam" id="PF14111">
    <property type="entry name" value="DUF4283"/>
    <property type="match status" value="1"/>
</dbReference>
<dbReference type="GO" id="GO:0003676">
    <property type="term" value="F:nucleic acid binding"/>
    <property type="evidence" value="ECO:0007669"/>
    <property type="project" value="InterPro"/>
</dbReference>
<dbReference type="PROSITE" id="PS50158">
    <property type="entry name" value="ZF_CCHC"/>
    <property type="match status" value="1"/>
</dbReference>
<dbReference type="Proteomes" id="UP001459277">
    <property type="component" value="Unassembled WGS sequence"/>
</dbReference>
<dbReference type="PANTHER" id="PTHR31286:SF178">
    <property type="entry name" value="DUF4283 DOMAIN-CONTAINING PROTEIN"/>
    <property type="match status" value="1"/>
</dbReference>
<gene>
    <name evidence="3" type="ORF">SO802_005331</name>
</gene>
<name>A0AAW2DKX9_9ROSI</name>
<dbReference type="PANTHER" id="PTHR31286">
    <property type="entry name" value="GLYCINE-RICH CELL WALL STRUCTURAL PROTEIN 1.8-LIKE"/>
    <property type="match status" value="1"/>
</dbReference>
<evidence type="ECO:0000256" key="1">
    <source>
        <dbReference type="PROSITE-ProRule" id="PRU00047"/>
    </source>
</evidence>
<feature type="domain" description="CCHC-type" evidence="2">
    <location>
        <begin position="219"/>
        <end position="232"/>
    </location>
</feature>
<protein>
    <recommendedName>
        <fullName evidence="2">CCHC-type domain-containing protein</fullName>
    </recommendedName>
</protein>
<dbReference type="InterPro" id="IPR040256">
    <property type="entry name" value="At4g02000-like"/>
</dbReference>
<accession>A0AAW2DKX9</accession>
<dbReference type="Pfam" id="PF14392">
    <property type="entry name" value="zf-CCHC_4"/>
    <property type="match status" value="1"/>
</dbReference>
<dbReference type="AlphaFoldDB" id="A0AAW2DKX9"/>
<keyword evidence="1" id="KW-0862">Zinc</keyword>
<evidence type="ECO:0000259" key="2">
    <source>
        <dbReference type="PROSITE" id="PS50158"/>
    </source>
</evidence>
<evidence type="ECO:0000313" key="4">
    <source>
        <dbReference type="Proteomes" id="UP001459277"/>
    </source>
</evidence>
<dbReference type="GO" id="GO:0008270">
    <property type="term" value="F:zinc ion binding"/>
    <property type="evidence" value="ECO:0007669"/>
    <property type="project" value="UniProtKB-KW"/>
</dbReference>
<comment type="caution">
    <text evidence="3">The sequence shown here is derived from an EMBL/GenBank/DDBJ whole genome shotgun (WGS) entry which is preliminary data.</text>
</comment>
<dbReference type="EMBL" id="JAZDWU010000002">
    <property type="protein sequence ID" value="KAL0010223.1"/>
    <property type="molecule type" value="Genomic_DNA"/>
</dbReference>
<dbReference type="InterPro" id="IPR025558">
    <property type="entry name" value="DUF4283"/>
</dbReference>
<organism evidence="3 4">
    <name type="scientific">Lithocarpus litseifolius</name>
    <dbReference type="NCBI Taxonomy" id="425828"/>
    <lineage>
        <taxon>Eukaryota</taxon>
        <taxon>Viridiplantae</taxon>
        <taxon>Streptophyta</taxon>
        <taxon>Embryophyta</taxon>
        <taxon>Tracheophyta</taxon>
        <taxon>Spermatophyta</taxon>
        <taxon>Magnoliopsida</taxon>
        <taxon>eudicotyledons</taxon>
        <taxon>Gunneridae</taxon>
        <taxon>Pentapetalae</taxon>
        <taxon>rosids</taxon>
        <taxon>fabids</taxon>
        <taxon>Fagales</taxon>
        <taxon>Fagaceae</taxon>
        <taxon>Lithocarpus</taxon>
    </lineage>
</organism>
<sequence>MSSYTPSSSVINLRPPRPAHHEVSDLVSKTEKCSCQDIKLKLPPNQESFIPSDFTLLAKIITTKTISFNMVKEVTTFLMEIKWISKEVFMSTFHHEVDLRNVFMKRPWSIRGGHMILKRWSLELTWQEVDFSTSTIWVQIHGLPTLWRSEENLQRIGSKVGSVLEVNLTGDAGGVRKKFHRVRIEMDVSYPLILGIFLPRPNKCDLWIGLKYEKIVDLCYRCGIVGHNQKNCSSELFQLLNPVGNLFKAAGPWLKA</sequence>